<dbReference type="STRING" id="54915.ADS79_10995"/>
<reference evidence="3" key="2">
    <citation type="submission" date="2015-07" db="EMBL/GenBank/DDBJ databases">
        <title>MeaNS - Measles Nucleotide Surveillance Program.</title>
        <authorList>
            <person name="Tran T."/>
            <person name="Druce J."/>
        </authorList>
    </citation>
    <scope>NUCLEOTIDE SEQUENCE</scope>
    <source>
        <strain evidence="3">DSM 9887</strain>
    </source>
</reference>
<dbReference type="AlphaFoldDB" id="A0A0K9YVY1"/>
<feature type="signal peptide" evidence="1">
    <location>
        <begin position="1"/>
        <end position="28"/>
    </location>
</feature>
<sequence length="678" mass="74735">MKKWVVSALLVCMATGTLLSGVATPVLGAVTTSETKQNSQHFKPAQQPIHEKIGFNNVQVVGVDANGWNWVKNDEFILPPGTPLDIDLVQTTYGNGANLSRYEILLDNVAMPTLTGEKRAEEAVLRWEVPRISIPESQLPAGVHTLTFVMSDVKGQKSTVHVRFQVAARSTDFSVFEGEKAEGEAIPSDGVMGIFALHGTKIFTSTVTGTWTLYNVEKDTKKEMKSFSGKTYKAGPIMEGQYEVVFTPEEVNLPSWTTTIHVGSVDLYQGRDANGQKLTPNQKITAPAAPSQIQLYSLFPGRWWVNGTGQTLTDSQYFDVVVPDTFAGMALTVTFEPISSKSSPGTSRSEVASVQIQIPGTPNACGPTEPKVTLDLLTQKNKGSSLIAEKENLYSSNSTVTVYQKPIHVFWLSTAADHFLQGSEVPSDEGPGVWAVNNAIVENSKLNWDHTALDLSTFKPERYKINYYSKRDPKQTWCGYVQVIEDNAPARSGLVCDQMESGVAPPSKPISLKTKGGSKYSNEEKIMIESSMDLDEWQKVTLLASYVERTGTKKIKQDGRNYYMPKVEWSYGEIGFGSRQAPNGAQMTSENRVEVLYDGKLIYSLKPSLREDEDNGLSDLNIKKIISGNDAKPGEYTIRVTNTLGYTSCQILSTNRSYNKQTDFVESDELLTLTIDVQ</sequence>
<feature type="chain" id="PRO_5005533643" evidence="1">
    <location>
        <begin position="29"/>
        <end position="678"/>
    </location>
</feature>
<evidence type="ECO:0000313" key="2">
    <source>
        <dbReference type="EMBL" id="GED70543.1"/>
    </source>
</evidence>
<name>A0A0K9YVY1_9BACL</name>
<reference evidence="2 5" key="3">
    <citation type="submission" date="2019-06" db="EMBL/GenBank/DDBJ databases">
        <title>Whole genome shotgun sequence of Brevibacillus reuszeri NBRC 15719.</title>
        <authorList>
            <person name="Hosoyama A."/>
            <person name="Uohara A."/>
            <person name="Ohji S."/>
            <person name="Ichikawa N."/>
        </authorList>
    </citation>
    <scope>NUCLEOTIDE SEQUENCE [LARGE SCALE GENOMIC DNA]</scope>
    <source>
        <strain evidence="2 5">NBRC 15719</strain>
    </source>
</reference>
<dbReference type="PATRIC" id="fig|54915.3.peg.1152"/>
<accession>A0A0K9YVY1</accession>
<evidence type="ECO:0000256" key="1">
    <source>
        <dbReference type="SAM" id="SignalP"/>
    </source>
</evidence>
<dbReference type="Proteomes" id="UP000036834">
    <property type="component" value="Unassembled WGS sequence"/>
</dbReference>
<proteinExistence type="predicted"/>
<dbReference type="Proteomes" id="UP000319578">
    <property type="component" value="Unassembled WGS sequence"/>
</dbReference>
<dbReference type="EMBL" id="BJON01000016">
    <property type="protein sequence ID" value="GED70543.1"/>
    <property type="molecule type" value="Genomic_DNA"/>
</dbReference>
<gene>
    <name evidence="3" type="ORF">ADS79_10995</name>
    <name evidence="2" type="ORF">BRE01_42450</name>
</gene>
<keyword evidence="1" id="KW-0732">Signal</keyword>
<organism evidence="3 4">
    <name type="scientific">Brevibacillus reuszeri</name>
    <dbReference type="NCBI Taxonomy" id="54915"/>
    <lineage>
        <taxon>Bacteria</taxon>
        <taxon>Bacillati</taxon>
        <taxon>Bacillota</taxon>
        <taxon>Bacilli</taxon>
        <taxon>Bacillales</taxon>
        <taxon>Paenibacillaceae</taxon>
        <taxon>Brevibacillus</taxon>
    </lineage>
</organism>
<comment type="caution">
    <text evidence="3">The sequence shown here is derived from an EMBL/GenBank/DDBJ whole genome shotgun (WGS) entry which is preliminary data.</text>
</comment>
<reference evidence="4" key="1">
    <citation type="submission" date="2015-07" db="EMBL/GenBank/DDBJ databases">
        <title>Genome sequencing project for genomic taxonomy and phylogenomics of Bacillus-like bacteria.</title>
        <authorList>
            <person name="Liu B."/>
            <person name="Wang J."/>
            <person name="Zhu Y."/>
            <person name="Liu G."/>
            <person name="Chen Q."/>
            <person name="Chen Z."/>
            <person name="Lan J."/>
            <person name="Che J."/>
            <person name="Ge C."/>
            <person name="Shi H."/>
            <person name="Pan Z."/>
            <person name="Liu X."/>
        </authorList>
    </citation>
    <scope>NUCLEOTIDE SEQUENCE [LARGE SCALE GENOMIC DNA]</scope>
    <source>
        <strain evidence="4">DSM 9887</strain>
    </source>
</reference>
<keyword evidence="5" id="KW-1185">Reference proteome</keyword>
<protein>
    <submittedName>
        <fullName evidence="3">Uncharacterized protein</fullName>
    </submittedName>
</protein>
<dbReference type="OrthoDB" id="2460454at2"/>
<dbReference type="EMBL" id="LGIQ01000007">
    <property type="protein sequence ID" value="KNB72395.1"/>
    <property type="molecule type" value="Genomic_DNA"/>
</dbReference>
<dbReference type="RefSeq" id="WP_049738448.1">
    <property type="nucleotide sequence ID" value="NZ_BJON01000016.1"/>
</dbReference>
<evidence type="ECO:0000313" key="4">
    <source>
        <dbReference type="Proteomes" id="UP000036834"/>
    </source>
</evidence>
<evidence type="ECO:0000313" key="5">
    <source>
        <dbReference type="Proteomes" id="UP000319578"/>
    </source>
</evidence>
<evidence type="ECO:0000313" key="3">
    <source>
        <dbReference type="EMBL" id="KNB72395.1"/>
    </source>
</evidence>